<feature type="compositionally biased region" description="Basic and acidic residues" evidence="1">
    <location>
        <begin position="422"/>
        <end position="431"/>
    </location>
</feature>
<feature type="chain" id="PRO_5036965515" evidence="2">
    <location>
        <begin position="21"/>
        <end position="431"/>
    </location>
</feature>
<name>A0A915YIB5_9BACT</name>
<organism evidence="3 4">
    <name type="scientific">Aureispira anguillae</name>
    <dbReference type="NCBI Taxonomy" id="2864201"/>
    <lineage>
        <taxon>Bacteria</taxon>
        <taxon>Pseudomonadati</taxon>
        <taxon>Bacteroidota</taxon>
        <taxon>Saprospiria</taxon>
        <taxon>Saprospirales</taxon>
        <taxon>Saprospiraceae</taxon>
        <taxon>Aureispira</taxon>
    </lineage>
</organism>
<dbReference type="Proteomes" id="UP001060919">
    <property type="component" value="Chromosome"/>
</dbReference>
<dbReference type="EMBL" id="AP026867">
    <property type="protein sequence ID" value="BDS13413.1"/>
    <property type="molecule type" value="Genomic_DNA"/>
</dbReference>
<feature type="compositionally biased region" description="Basic and acidic residues" evidence="1">
    <location>
        <begin position="158"/>
        <end position="167"/>
    </location>
</feature>
<keyword evidence="2" id="KW-0732">Signal</keyword>
<evidence type="ECO:0000256" key="1">
    <source>
        <dbReference type="SAM" id="MobiDB-lite"/>
    </source>
</evidence>
<reference evidence="3" key="1">
    <citation type="submission" date="2022-09" db="EMBL/GenBank/DDBJ databases">
        <title>Aureispira anguillicida sp. nov., isolated from Leptocephalus of Japanese eel Anguilla japonica.</title>
        <authorList>
            <person name="Yuasa K."/>
            <person name="Mekata T."/>
            <person name="Ikunari K."/>
        </authorList>
    </citation>
    <scope>NUCLEOTIDE SEQUENCE</scope>
    <source>
        <strain evidence="3">EL160426</strain>
    </source>
</reference>
<dbReference type="RefSeq" id="WP_264788686.1">
    <property type="nucleotide sequence ID" value="NZ_AP026867.1"/>
</dbReference>
<feature type="region of interest" description="Disordered" evidence="1">
    <location>
        <begin position="151"/>
        <end position="200"/>
    </location>
</feature>
<sequence length="431" mass="47202">MNFKNLRYTFLLLSLPFLLAAQEGNCVIFATDGTAFHLGLDNKFQNKDANTNVKITDIPEGDYWVTILFKDANRKAFKSNIRVLGNKETSYMIEADGRSWKLKQYSSVAKEQVQTLNTKQTVLAYNQTGVEVNGLKSANDMTEDMVETATEISRVHGTRNDDPESKRAGKFSGSASDLQDGATATTAPTNPAPQPEQKEGTTIINKYIETTNADGTKSIVEEKTTLIKEIVVRNGQRQMKTKRSVTHTPTDFNCLPMEKEAFIALKETISQTATDKRLDVATNGVKNQCMTPNQIKSIGDLILGDVDRNTFAIAAQPVCANPKKFPYTISDPVSIAKETQAVEDVVEDAIEENPVVDTPPVNEQVTKEKTKAELKAELKALKQKQKAEKAAAKAKAKAEKAAAKAKAKAEKAAAKAAAKKKKEAEKAAKKK</sequence>
<proteinExistence type="predicted"/>
<dbReference type="AlphaFoldDB" id="A0A915YIB5"/>
<feature type="region of interest" description="Disordered" evidence="1">
    <location>
        <begin position="385"/>
        <end position="431"/>
    </location>
</feature>
<feature type="compositionally biased region" description="Basic and acidic residues" evidence="1">
    <location>
        <begin position="385"/>
        <end position="413"/>
    </location>
</feature>
<gene>
    <name evidence="3" type="ORF">AsAng_0041500</name>
</gene>
<protein>
    <submittedName>
        <fullName evidence="3">Uncharacterized protein</fullName>
    </submittedName>
</protein>
<feature type="signal peptide" evidence="2">
    <location>
        <begin position="1"/>
        <end position="20"/>
    </location>
</feature>
<keyword evidence="4" id="KW-1185">Reference proteome</keyword>
<evidence type="ECO:0000256" key="2">
    <source>
        <dbReference type="SAM" id="SignalP"/>
    </source>
</evidence>
<dbReference type="KEGG" id="aup:AsAng_0041500"/>
<evidence type="ECO:0000313" key="3">
    <source>
        <dbReference type="EMBL" id="BDS13413.1"/>
    </source>
</evidence>
<evidence type="ECO:0000313" key="4">
    <source>
        <dbReference type="Proteomes" id="UP001060919"/>
    </source>
</evidence>
<accession>A0A915YIB5</accession>